<dbReference type="SUPFAM" id="SSF88723">
    <property type="entry name" value="PIN domain-like"/>
    <property type="match status" value="1"/>
</dbReference>
<sequence length="127" mass="13849">MSKYVLDASAILAFLNEEPGSERVAQVIEGASVSTVNLSEVITKLIDTEMPEDEIALVMDYLAVQIQVYDPEDAWHTARLRAATRNQGLSLGDRACLGLAQKLGHTALTADRAWGELAIDIPVELLR</sequence>
<protein>
    <submittedName>
        <fullName evidence="2">Type II toxin-antitoxin system VapC family toxin</fullName>
    </submittedName>
</protein>
<name>A0A8J7DMC7_9CYAN</name>
<evidence type="ECO:0000313" key="2">
    <source>
        <dbReference type="EMBL" id="MBE9076355.1"/>
    </source>
</evidence>
<accession>A0A8J7DMC7</accession>
<feature type="domain" description="PIN" evidence="1">
    <location>
        <begin position="4"/>
        <end position="118"/>
    </location>
</feature>
<dbReference type="Pfam" id="PF01850">
    <property type="entry name" value="PIN"/>
    <property type="match status" value="1"/>
</dbReference>
<dbReference type="EMBL" id="JADEXG010000005">
    <property type="protein sequence ID" value="MBE9076355.1"/>
    <property type="molecule type" value="Genomic_DNA"/>
</dbReference>
<dbReference type="InterPro" id="IPR029060">
    <property type="entry name" value="PIN-like_dom_sf"/>
</dbReference>
<dbReference type="AlphaFoldDB" id="A0A8J7DMC7"/>
<dbReference type="Gene3D" id="3.40.50.1010">
    <property type="entry name" value="5'-nuclease"/>
    <property type="match status" value="1"/>
</dbReference>
<evidence type="ECO:0000313" key="3">
    <source>
        <dbReference type="Proteomes" id="UP000636505"/>
    </source>
</evidence>
<dbReference type="CDD" id="cd18682">
    <property type="entry name" value="PIN_VapC-like"/>
    <property type="match status" value="1"/>
</dbReference>
<evidence type="ECO:0000259" key="1">
    <source>
        <dbReference type="Pfam" id="PF01850"/>
    </source>
</evidence>
<comment type="caution">
    <text evidence="2">The sequence shown here is derived from an EMBL/GenBank/DDBJ whole genome shotgun (WGS) entry which is preliminary data.</text>
</comment>
<dbReference type="RefSeq" id="WP_193905015.1">
    <property type="nucleotide sequence ID" value="NZ_JADEXG010000005.1"/>
</dbReference>
<keyword evidence="3" id="KW-1185">Reference proteome</keyword>
<dbReference type="Proteomes" id="UP000636505">
    <property type="component" value="Unassembled WGS sequence"/>
</dbReference>
<proteinExistence type="predicted"/>
<reference evidence="2" key="1">
    <citation type="submission" date="2020-10" db="EMBL/GenBank/DDBJ databases">
        <authorList>
            <person name="Castelo-Branco R."/>
            <person name="Eusebio N."/>
            <person name="Adriana R."/>
            <person name="Vieira A."/>
            <person name="Brugerolle De Fraissinette N."/>
            <person name="Rezende De Castro R."/>
            <person name="Schneider M.P."/>
            <person name="Vasconcelos V."/>
            <person name="Leao P.N."/>
        </authorList>
    </citation>
    <scope>NUCLEOTIDE SEQUENCE</scope>
    <source>
        <strain evidence="2">LEGE 07310</strain>
    </source>
</reference>
<gene>
    <name evidence="2" type="ORF">IQ241_03430</name>
</gene>
<dbReference type="InterPro" id="IPR002716">
    <property type="entry name" value="PIN_dom"/>
</dbReference>
<organism evidence="2 3">
    <name type="scientific">Vasconcelosia minhoensis LEGE 07310</name>
    <dbReference type="NCBI Taxonomy" id="915328"/>
    <lineage>
        <taxon>Bacteria</taxon>
        <taxon>Bacillati</taxon>
        <taxon>Cyanobacteriota</taxon>
        <taxon>Cyanophyceae</taxon>
        <taxon>Nodosilineales</taxon>
        <taxon>Cymatolegaceae</taxon>
        <taxon>Vasconcelosia</taxon>
        <taxon>Vasconcelosia minhoensis</taxon>
    </lineage>
</organism>